<dbReference type="AlphaFoldDB" id="A0A1R4I959"/>
<proteinExistence type="predicted"/>
<evidence type="ECO:0000313" key="3">
    <source>
        <dbReference type="Proteomes" id="UP000195611"/>
    </source>
</evidence>
<dbReference type="RefSeq" id="WP_087056833.1">
    <property type="nucleotide sequence ID" value="NZ_FUKW01000001.1"/>
</dbReference>
<accession>A0A1R4I959</accession>
<reference evidence="2 3" key="1">
    <citation type="submission" date="2017-02" db="EMBL/GenBank/DDBJ databases">
        <authorList>
            <person name="Peterson S.W."/>
        </authorList>
    </citation>
    <scope>NUCLEOTIDE SEQUENCE [LARGE SCALE GENOMIC DNA]</scope>
    <source>
        <strain evidence="2 3">42ea</strain>
    </source>
</reference>
<evidence type="ECO:0000313" key="2">
    <source>
        <dbReference type="EMBL" id="SJN16367.1"/>
    </source>
</evidence>
<dbReference type="CDD" id="cd04301">
    <property type="entry name" value="NAT_SF"/>
    <property type="match status" value="1"/>
</dbReference>
<dbReference type="EC" id="2.3.1.-" evidence="2"/>
<dbReference type="SUPFAM" id="SSF55729">
    <property type="entry name" value="Acyl-CoA N-acyltransferases (Nat)"/>
    <property type="match status" value="1"/>
</dbReference>
<dbReference type="Proteomes" id="UP000195611">
    <property type="component" value="Unassembled WGS sequence"/>
</dbReference>
<dbReference type="PROSITE" id="PS51186">
    <property type="entry name" value="GNAT"/>
    <property type="match status" value="1"/>
</dbReference>
<dbReference type="EMBL" id="FUKW01000001">
    <property type="protein sequence ID" value="SJN16367.1"/>
    <property type="molecule type" value="Genomic_DNA"/>
</dbReference>
<feature type="domain" description="N-acetyltransferase" evidence="1">
    <location>
        <begin position="114"/>
        <end position="252"/>
    </location>
</feature>
<dbReference type="InterPro" id="IPR000182">
    <property type="entry name" value="GNAT_dom"/>
</dbReference>
<dbReference type="Pfam" id="PF00583">
    <property type="entry name" value="Acetyltransf_1"/>
    <property type="match status" value="1"/>
</dbReference>
<dbReference type="InterPro" id="IPR016181">
    <property type="entry name" value="Acyl_CoA_acyltransferase"/>
</dbReference>
<dbReference type="InterPro" id="IPR040549">
    <property type="entry name" value="DUF5613"/>
</dbReference>
<organism evidence="2 3">
    <name type="scientific">Marinilactibacillus psychrotolerans 42ea</name>
    <dbReference type="NCBI Taxonomy" id="1255609"/>
    <lineage>
        <taxon>Bacteria</taxon>
        <taxon>Bacillati</taxon>
        <taxon>Bacillota</taxon>
        <taxon>Bacilli</taxon>
        <taxon>Lactobacillales</taxon>
        <taxon>Carnobacteriaceae</taxon>
        <taxon>Marinilactibacillus</taxon>
    </lineage>
</organism>
<dbReference type="GO" id="GO:0016747">
    <property type="term" value="F:acyltransferase activity, transferring groups other than amino-acyl groups"/>
    <property type="evidence" value="ECO:0007669"/>
    <property type="project" value="InterPro"/>
</dbReference>
<sequence>MFSFRDIESHSKVIDENEFFTQYFNPDLPLRYDSNFFQLKYQPTLAEFELIEEMQYQYHKTEGLEHLKFYWPENKGFTPEIVAYFEKEKYAIELLELYTINPNHFYSVKPTDTIEVFCLSRENFEDFKQMNYLNDLAYGKDFADMKQGMYEQMLDSPTIIPYIAYIDNEPAGSLISISGNKTVEIDDLMTMKSFRKKGIATALQKAVMNFAKTNSKQVLLVADGDDTPKQMYLKQNYTYVSFRLGAQKVFTE</sequence>
<gene>
    <name evidence="2" type="ORF">FM115_00035</name>
</gene>
<dbReference type="Gene3D" id="3.40.630.30">
    <property type="match status" value="1"/>
</dbReference>
<protein>
    <submittedName>
        <fullName evidence="2">Acetyltransferase</fullName>
        <ecNumber evidence="2">2.3.1.-</ecNumber>
    </submittedName>
</protein>
<evidence type="ECO:0000259" key="1">
    <source>
        <dbReference type="PROSITE" id="PS51186"/>
    </source>
</evidence>
<dbReference type="Pfam" id="PF18467">
    <property type="entry name" value="DUF5613"/>
    <property type="match status" value="1"/>
</dbReference>
<name>A0A1R4I959_9LACT</name>
<keyword evidence="2" id="KW-0808">Transferase</keyword>
<keyword evidence="2" id="KW-0012">Acyltransferase</keyword>